<dbReference type="GO" id="GO:0005886">
    <property type="term" value="C:plasma membrane"/>
    <property type="evidence" value="ECO:0007669"/>
    <property type="project" value="UniProtKB-SubCell"/>
</dbReference>
<feature type="transmembrane region" description="Helical" evidence="6">
    <location>
        <begin position="272"/>
        <end position="295"/>
    </location>
</feature>
<reference evidence="7 8" key="1">
    <citation type="journal article" date="2019" name="Int. J. Syst. Evol. Microbiol.">
        <title>The Global Catalogue of Microorganisms (GCM) 10K type strain sequencing project: providing services to taxonomists for standard genome sequencing and annotation.</title>
        <authorList>
            <consortium name="The Broad Institute Genomics Platform"/>
            <consortium name="The Broad Institute Genome Sequencing Center for Infectious Disease"/>
            <person name="Wu L."/>
            <person name="Ma J."/>
        </authorList>
    </citation>
    <scope>NUCLEOTIDE SEQUENCE [LARGE SCALE GENOMIC DNA]</scope>
    <source>
        <strain evidence="7 8">PSR21</strain>
    </source>
</reference>
<proteinExistence type="predicted"/>
<accession>A0ABD6AFJ0</accession>
<feature type="transmembrane region" description="Helical" evidence="6">
    <location>
        <begin position="302"/>
        <end position="320"/>
    </location>
</feature>
<organism evidence="7 8">
    <name type="scientific">Halomarina halobia</name>
    <dbReference type="NCBI Taxonomy" id="3033386"/>
    <lineage>
        <taxon>Archaea</taxon>
        <taxon>Methanobacteriati</taxon>
        <taxon>Methanobacteriota</taxon>
        <taxon>Stenosarchaea group</taxon>
        <taxon>Halobacteria</taxon>
        <taxon>Halobacteriales</taxon>
        <taxon>Natronomonadaceae</taxon>
        <taxon>Halomarina</taxon>
    </lineage>
</organism>
<dbReference type="AlphaFoldDB" id="A0ABD6AFJ0"/>
<comment type="subcellular location">
    <subcellularLocation>
        <location evidence="1">Cell membrane</location>
        <topology evidence="1">Multi-pass membrane protein</topology>
    </subcellularLocation>
</comment>
<keyword evidence="4 6" id="KW-1133">Transmembrane helix</keyword>
<feature type="transmembrane region" description="Helical" evidence="6">
    <location>
        <begin position="20"/>
        <end position="39"/>
    </location>
</feature>
<dbReference type="InterPro" id="IPR043428">
    <property type="entry name" value="LivM-like"/>
</dbReference>
<sequence>MSQDTDVGIAGTVREGFTTPSGLATAGLVVLALGLPYLPGTGQFEVFLTAQILAFAIAAVAFNVLLGYTGLLSFGHAAFFGGSAYAIGLVLRYTEVRELFVLLPIGILAAAVLAVVIGYISVRHTEVYYALLMLALSFLLYVVTVKLYTYTGGTDGVPISSPTVAGIDYVAVWGYSGYLQGVLYYVILLSFLVSIALMWVFMNSPFGLTLKTIRDSPERARAIGIPVVRYRWYATIVSGVFTGVSGAMYAFLNSHVTPGTVLHWSRSGELAFMTVLGGVGSFFGPIAGAGAFILIRSEAQQFTEYWHFVMGLVLFLIVVFEPEGVAGIARRVHGKASELIEGRRRE</sequence>
<dbReference type="InterPro" id="IPR001851">
    <property type="entry name" value="ABC_transp_permease"/>
</dbReference>
<dbReference type="GeneID" id="79317053"/>
<dbReference type="EMBL" id="JBHTBF010000003">
    <property type="protein sequence ID" value="MFC7318759.1"/>
    <property type="molecule type" value="Genomic_DNA"/>
</dbReference>
<evidence type="ECO:0000256" key="3">
    <source>
        <dbReference type="ARBA" id="ARBA00022692"/>
    </source>
</evidence>
<keyword evidence="8" id="KW-1185">Reference proteome</keyword>
<dbReference type="RefSeq" id="WP_276306405.1">
    <property type="nucleotide sequence ID" value="NZ_CP119993.1"/>
</dbReference>
<dbReference type="Proteomes" id="UP001596547">
    <property type="component" value="Unassembled WGS sequence"/>
</dbReference>
<dbReference type="PANTHER" id="PTHR30482">
    <property type="entry name" value="HIGH-AFFINITY BRANCHED-CHAIN AMINO ACID TRANSPORT SYSTEM PERMEASE"/>
    <property type="match status" value="1"/>
</dbReference>
<feature type="transmembrane region" description="Helical" evidence="6">
    <location>
        <begin position="46"/>
        <end position="68"/>
    </location>
</feature>
<evidence type="ECO:0000256" key="1">
    <source>
        <dbReference type="ARBA" id="ARBA00004651"/>
    </source>
</evidence>
<dbReference type="PANTHER" id="PTHR30482:SF17">
    <property type="entry name" value="ABC TRANSPORTER ATP-BINDING PROTEIN"/>
    <property type="match status" value="1"/>
</dbReference>
<comment type="caution">
    <text evidence="7">The sequence shown here is derived from an EMBL/GenBank/DDBJ whole genome shotgun (WGS) entry which is preliminary data.</text>
</comment>
<evidence type="ECO:0000313" key="7">
    <source>
        <dbReference type="EMBL" id="MFC7318759.1"/>
    </source>
</evidence>
<keyword evidence="2" id="KW-1003">Cell membrane</keyword>
<keyword evidence="3 6" id="KW-0812">Transmembrane</keyword>
<feature type="transmembrane region" description="Helical" evidence="6">
    <location>
        <begin position="230"/>
        <end position="252"/>
    </location>
</feature>
<gene>
    <name evidence="7" type="ORF">ACFQPE_18440</name>
</gene>
<evidence type="ECO:0000256" key="5">
    <source>
        <dbReference type="ARBA" id="ARBA00023136"/>
    </source>
</evidence>
<name>A0ABD6AFJ0_9EURY</name>
<evidence type="ECO:0000256" key="6">
    <source>
        <dbReference type="SAM" id="Phobius"/>
    </source>
</evidence>
<evidence type="ECO:0000256" key="4">
    <source>
        <dbReference type="ARBA" id="ARBA00022989"/>
    </source>
</evidence>
<protein>
    <submittedName>
        <fullName evidence="7">Branched-chain amino acid ABC transporter permease</fullName>
    </submittedName>
</protein>
<dbReference type="CDD" id="cd06581">
    <property type="entry name" value="TM_PBP1_LivM_like"/>
    <property type="match status" value="1"/>
</dbReference>
<evidence type="ECO:0000313" key="8">
    <source>
        <dbReference type="Proteomes" id="UP001596547"/>
    </source>
</evidence>
<keyword evidence="5 6" id="KW-0472">Membrane</keyword>
<feature type="transmembrane region" description="Helical" evidence="6">
    <location>
        <begin position="100"/>
        <end position="121"/>
    </location>
</feature>
<evidence type="ECO:0000256" key="2">
    <source>
        <dbReference type="ARBA" id="ARBA00022475"/>
    </source>
</evidence>
<feature type="transmembrane region" description="Helical" evidence="6">
    <location>
        <begin position="127"/>
        <end position="145"/>
    </location>
</feature>
<feature type="transmembrane region" description="Helical" evidence="6">
    <location>
        <begin position="74"/>
        <end position="93"/>
    </location>
</feature>
<feature type="transmembrane region" description="Helical" evidence="6">
    <location>
        <begin position="182"/>
        <end position="210"/>
    </location>
</feature>
<dbReference type="Pfam" id="PF02653">
    <property type="entry name" value="BPD_transp_2"/>
    <property type="match status" value="1"/>
</dbReference>